<dbReference type="AlphaFoldDB" id="A0A2H0TFS9"/>
<dbReference type="SUPFAM" id="SSF53720">
    <property type="entry name" value="ALDH-like"/>
    <property type="match status" value="1"/>
</dbReference>
<dbReference type="Gene3D" id="3.40.605.10">
    <property type="entry name" value="Aldehyde Dehydrogenase, Chain A, domain 1"/>
    <property type="match status" value="1"/>
</dbReference>
<evidence type="ECO:0000256" key="3">
    <source>
        <dbReference type="ARBA" id="ARBA00023027"/>
    </source>
</evidence>
<dbReference type="GO" id="GO:0004029">
    <property type="term" value="F:aldehyde dehydrogenase (NAD+) activity"/>
    <property type="evidence" value="ECO:0007669"/>
    <property type="project" value="UniProtKB-EC"/>
</dbReference>
<evidence type="ECO:0000259" key="7">
    <source>
        <dbReference type="Pfam" id="PF00171"/>
    </source>
</evidence>
<accession>A0A2H0TFS9</accession>
<dbReference type="InterPro" id="IPR016163">
    <property type="entry name" value="Ald_DH_C"/>
</dbReference>
<dbReference type="PROSITE" id="PS00687">
    <property type="entry name" value="ALDEHYDE_DEHYDR_GLU"/>
    <property type="match status" value="1"/>
</dbReference>
<dbReference type="Proteomes" id="UP000229383">
    <property type="component" value="Unassembled WGS sequence"/>
</dbReference>
<evidence type="ECO:0000256" key="5">
    <source>
        <dbReference type="PROSITE-ProRule" id="PRU10007"/>
    </source>
</evidence>
<dbReference type="InterPro" id="IPR029510">
    <property type="entry name" value="Ald_DH_CS_GLU"/>
</dbReference>
<comment type="subunit">
    <text evidence="1">Homotetramer.</text>
</comment>
<dbReference type="PANTHER" id="PTHR43521">
    <property type="entry name" value="ALPHA-AMINOADIPIC SEMIALDEHYDE DEHYDROGENASE"/>
    <property type="match status" value="1"/>
</dbReference>
<evidence type="ECO:0000256" key="2">
    <source>
        <dbReference type="ARBA" id="ARBA00023002"/>
    </source>
</evidence>
<dbReference type="InterPro" id="IPR016162">
    <property type="entry name" value="Ald_DH_N"/>
</dbReference>
<evidence type="ECO:0000313" key="8">
    <source>
        <dbReference type="EMBL" id="PIR70400.1"/>
    </source>
</evidence>
<dbReference type="EC" id="1.2.1.3" evidence="4"/>
<comment type="caution">
    <text evidence="8">The sequence shown here is derived from an EMBL/GenBank/DDBJ whole genome shotgun (WGS) entry which is preliminary data.</text>
</comment>
<evidence type="ECO:0000313" key="9">
    <source>
        <dbReference type="Proteomes" id="UP000229383"/>
    </source>
</evidence>
<evidence type="ECO:0000256" key="6">
    <source>
        <dbReference type="RuleBase" id="RU003345"/>
    </source>
</evidence>
<dbReference type="Gene3D" id="3.40.309.10">
    <property type="entry name" value="Aldehyde Dehydrogenase, Chain A, domain 2"/>
    <property type="match status" value="1"/>
</dbReference>
<gene>
    <name evidence="8" type="ORF">COU46_01700</name>
</gene>
<feature type="domain" description="Aldehyde dehydrogenase" evidence="7">
    <location>
        <begin position="43"/>
        <end position="497"/>
    </location>
</feature>
<dbReference type="InterPro" id="IPR044638">
    <property type="entry name" value="ALDH7A1-like"/>
</dbReference>
<evidence type="ECO:0000256" key="1">
    <source>
        <dbReference type="ARBA" id="ARBA00011881"/>
    </source>
</evidence>
<dbReference type="InterPro" id="IPR015590">
    <property type="entry name" value="Aldehyde_DH_dom"/>
</dbReference>
<sequence>MKLTKSVLEKLGIERINFGACDGIWITQVRDNGKLRRCNGDLLPSCDPTTNEIIAYVIQAEAIEYEMVVTEAARAFLSWRMVPAPKRGEIVRQLGEELRKHKKELGALVSIEMGKILAEGEGEVQEMIDMCDKAAGMSRDLYGKTMHSERPEHFMMSQCHPYGIVSIITAFNFPIAVWAWNAALAAICGNTIIWKPSSETPLCAIAVQHICNQVMKQNGLSGIFNLLIGKGSDIGEKIINDERIPKISFTGSTKMGTHVEVSCAKRLAARRILELGGNNAVIVLDNVSDSIVFKLAQRAILFGSVGTAGQRCTTTRRLIMQKKVAPSLTEQLIKAYKQVKIGDPLVEDTLMGPLVNRQEVINMMTALEEIKRQGGEVLYGGKHIGDCFVEPALVRAPKNMPIMREETFAPILYLVEAENIEEAIEINNSVPQGLSSSLFTKDLASAMLFVSHRGSDCGIANINVGTSGAEIGGAFGGEKKTGGGREAGSDAWKEYMWEQTTTINWSNDLPLAQGIKFGND</sequence>
<protein>
    <recommendedName>
        <fullName evidence="4">aldehyde dehydrogenase (NAD(+))</fullName>
        <ecNumber evidence="4">1.2.1.3</ecNumber>
    </recommendedName>
</protein>
<evidence type="ECO:0000256" key="4">
    <source>
        <dbReference type="ARBA" id="ARBA00024226"/>
    </source>
</evidence>
<reference evidence="9" key="1">
    <citation type="submission" date="2017-09" db="EMBL/GenBank/DDBJ databases">
        <title>Depth-based differentiation of microbial function through sediment-hosted aquifers and enrichment of novel symbionts in the deep terrestrial subsurface.</title>
        <authorList>
            <person name="Probst A.J."/>
            <person name="Ladd B."/>
            <person name="Jarett J.K."/>
            <person name="Geller-Mcgrath D.E."/>
            <person name="Sieber C.M.K."/>
            <person name="Emerson J.B."/>
            <person name="Anantharaman K."/>
            <person name="Thomas B.C."/>
            <person name="Malmstrom R."/>
            <person name="Stieglmeier M."/>
            <person name="Klingl A."/>
            <person name="Woyke T."/>
            <person name="Ryan C.M."/>
            <person name="Banfield J.F."/>
        </authorList>
    </citation>
    <scope>NUCLEOTIDE SEQUENCE [LARGE SCALE GENOMIC DNA]</scope>
</reference>
<organism evidence="8 9">
    <name type="scientific">Candidatus Niyogibacteria bacterium CG10_big_fil_rev_8_21_14_0_10_42_19</name>
    <dbReference type="NCBI Taxonomy" id="1974725"/>
    <lineage>
        <taxon>Bacteria</taxon>
        <taxon>Candidatus Niyogiibacteriota</taxon>
    </lineage>
</organism>
<dbReference type="PANTHER" id="PTHR43521:SF1">
    <property type="entry name" value="ALPHA-AMINOADIPIC SEMIALDEHYDE DEHYDROGENASE"/>
    <property type="match status" value="1"/>
</dbReference>
<dbReference type="InterPro" id="IPR016161">
    <property type="entry name" value="Ald_DH/histidinol_DH"/>
</dbReference>
<comment type="similarity">
    <text evidence="6">Belongs to the aldehyde dehydrogenase family.</text>
</comment>
<feature type="active site" evidence="5">
    <location>
        <position position="274"/>
    </location>
</feature>
<dbReference type="EMBL" id="PFCN01000019">
    <property type="protein sequence ID" value="PIR70400.1"/>
    <property type="molecule type" value="Genomic_DNA"/>
</dbReference>
<name>A0A2H0TFS9_9BACT</name>
<keyword evidence="2 6" id="KW-0560">Oxidoreductase</keyword>
<proteinExistence type="inferred from homology"/>
<keyword evidence="3" id="KW-0520">NAD</keyword>
<dbReference type="Pfam" id="PF00171">
    <property type="entry name" value="Aldedh"/>
    <property type="match status" value="1"/>
</dbReference>